<reference evidence="2" key="1">
    <citation type="journal article" date="2023" name="IScience">
        <title>Live-bearing cockroach genome reveals convergent evolutionary mechanisms linked to viviparity in insects and beyond.</title>
        <authorList>
            <person name="Fouks B."/>
            <person name="Harrison M.C."/>
            <person name="Mikhailova A.A."/>
            <person name="Marchal E."/>
            <person name="English S."/>
            <person name="Carruthers M."/>
            <person name="Jennings E.C."/>
            <person name="Chiamaka E.L."/>
            <person name="Frigard R.A."/>
            <person name="Pippel M."/>
            <person name="Attardo G.M."/>
            <person name="Benoit J.B."/>
            <person name="Bornberg-Bauer E."/>
            <person name="Tobe S.S."/>
        </authorList>
    </citation>
    <scope>NUCLEOTIDE SEQUENCE</scope>
    <source>
        <strain evidence="2">Stay&amp;Tobe</strain>
    </source>
</reference>
<evidence type="ECO:0000256" key="1">
    <source>
        <dbReference type="RuleBase" id="RU000369"/>
    </source>
</evidence>
<dbReference type="SUPFAM" id="SSF81442">
    <property type="entry name" value="Cytochrome c oxidase subunit I-like"/>
    <property type="match status" value="1"/>
</dbReference>
<dbReference type="EC" id="7.1.1.9" evidence="1"/>
<keyword evidence="1" id="KW-0408">Iron</keyword>
<keyword evidence="3" id="KW-1185">Reference proteome</keyword>
<sequence length="84" mass="9405">FNPAGSNFTGRRLQSVGYQKFVGILFKTHFTKSCLLSLRILSVSSILGAVNFISTINNIKHISIKPERIPLFVWNITLKLQSIA</sequence>
<comment type="subcellular location">
    <subcellularLocation>
        <location evidence="1">Mitochondrion inner membrane</location>
        <topology evidence="1">Multi-pass membrane protein</topology>
    </subcellularLocation>
</comment>
<dbReference type="GO" id="GO:0009060">
    <property type="term" value="P:aerobic respiration"/>
    <property type="evidence" value="ECO:0007669"/>
    <property type="project" value="InterPro"/>
</dbReference>
<dbReference type="InterPro" id="IPR000883">
    <property type="entry name" value="Cyt_C_Oxase_1"/>
</dbReference>
<keyword evidence="1" id="KW-0812">Transmembrane</keyword>
<comment type="catalytic activity">
    <reaction evidence="1">
        <text>4 Fe(II)-[cytochrome c] + O2 + 8 H(+)(in) = 4 Fe(III)-[cytochrome c] + 2 H2O + 4 H(+)(out)</text>
        <dbReference type="Rhea" id="RHEA:11436"/>
        <dbReference type="Rhea" id="RHEA-COMP:10350"/>
        <dbReference type="Rhea" id="RHEA-COMP:14399"/>
        <dbReference type="ChEBI" id="CHEBI:15377"/>
        <dbReference type="ChEBI" id="CHEBI:15378"/>
        <dbReference type="ChEBI" id="CHEBI:15379"/>
        <dbReference type="ChEBI" id="CHEBI:29033"/>
        <dbReference type="ChEBI" id="CHEBI:29034"/>
        <dbReference type="EC" id="7.1.1.9"/>
    </reaction>
</comment>
<dbReference type="GO" id="GO:0005743">
    <property type="term" value="C:mitochondrial inner membrane"/>
    <property type="evidence" value="ECO:0007669"/>
    <property type="project" value="UniProtKB-SubCell"/>
</dbReference>
<dbReference type="AlphaFoldDB" id="A0AAD8ENP8"/>
<keyword evidence="1" id="KW-0349">Heme</keyword>
<comment type="pathway">
    <text evidence="1">Energy metabolism; oxidative phosphorylation.</text>
</comment>
<reference evidence="2" key="2">
    <citation type="submission" date="2023-05" db="EMBL/GenBank/DDBJ databases">
        <authorList>
            <person name="Fouks B."/>
        </authorList>
    </citation>
    <scope>NUCLEOTIDE SEQUENCE</scope>
    <source>
        <strain evidence="2">Stay&amp;Tobe</strain>
        <tissue evidence="2">Testes</tissue>
    </source>
</reference>
<name>A0AAD8ENP8_DIPPU</name>
<proteinExistence type="inferred from homology"/>
<organism evidence="2 3">
    <name type="scientific">Diploptera punctata</name>
    <name type="common">Pacific beetle cockroach</name>
    <dbReference type="NCBI Taxonomy" id="6984"/>
    <lineage>
        <taxon>Eukaryota</taxon>
        <taxon>Metazoa</taxon>
        <taxon>Ecdysozoa</taxon>
        <taxon>Arthropoda</taxon>
        <taxon>Hexapoda</taxon>
        <taxon>Insecta</taxon>
        <taxon>Pterygota</taxon>
        <taxon>Neoptera</taxon>
        <taxon>Polyneoptera</taxon>
        <taxon>Dictyoptera</taxon>
        <taxon>Blattodea</taxon>
        <taxon>Blaberoidea</taxon>
        <taxon>Blaberidae</taxon>
        <taxon>Diplopterinae</taxon>
        <taxon>Diploptera</taxon>
    </lineage>
</organism>
<dbReference type="InterPro" id="IPR036927">
    <property type="entry name" value="Cyt_c_oxase-like_su1_sf"/>
</dbReference>
<dbReference type="GO" id="GO:0046872">
    <property type="term" value="F:metal ion binding"/>
    <property type="evidence" value="ECO:0007669"/>
    <property type="project" value="UniProtKB-KW"/>
</dbReference>
<dbReference type="GO" id="GO:0004129">
    <property type="term" value="F:cytochrome-c oxidase activity"/>
    <property type="evidence" value="ECO:0007669"/>
    <property type="project" value="UniProtKB-EC"/>
</dbReference>
<keyword evidence="1" id="KW-0186">Copper</keyword>
<dbReference type="Proteomes" id="UP001233999">
    <property type="component" value="Unassembled WGS sequence"/>
</dbReference>
<keyword evidence="1" id="KW-0479">Metal-binding</keyword>
<comment type="caution">
    <text evidence="2">The sequence shown here is derived from an EMBL/GenBank/DDBJ whole genome shotgun (WGS) entry which is preliminary data.</text>
</comment>
<comment type="function">
    <text evidence="1">Component of the cytochrome c oxidase, the last enzyme in the mitochondrial electron transport chain which drives oxidative phosphorylation. The respiratory chain contains 3 multisubunit complexes succinate dehydrogenase (complex II, CII), ubiquinol-cytochrome c oxidoreductase (cytochrome b-c1 complex, complex III, CIII) and cytochrome c oxidase (complex IV, CIV), that cooperate to transfer electrons derived from NADH and succinate to molecular oxygen, creating an electrochemical gradient over the inner membrane that drives transmembrane transport and the ATP synthase. Cytochrome c oxidase is the component of the respiratory chain that catalyzes the reduction of oxygen to water. Electrons originating from reduced cytochrome c in the intermembrane space (IMS) are transferred via the dinuclear copper A center (CU(A)) of subunit 2 and heme A of subunit 1 to the active site in subunit 1, a binuclear center (BNC) formed by heme A3 and copper B (CU(B)). The BNC reduces molecular oxygen to 2 water molecules using 4 electrons from cytochrome c in the IMS and 4 protons from the mitochondrial matrix.</text>
</comment>
<keyword evidence="1" id="KW-0472">Membrane</keyword>
<keyword evidence="1" id="KW-0249">Electron transport</keyword>
<dbReference type="GO" id="GO:0020037">
    <property type="term" value="F:heme binding"/>
    <property type="evidence" value="ECO:0007669"/>
    <property type="project" value="InterPro"/>
</dbReference>
<keyword evidence="1" id="KW-0496">Mitochondrion</keyword>
<dbReference type="PRINTS" id="PR01165">
    <property type="entry name" value="CYCOXIDASEI"/>
</dbReference>
<feature type="non-terminal residue" evidence="2">
    <location>
        <position position="1"/>
    </location>
</feature>
<evidence type="ECO:0000313" key="3">
    <source>
        <dbReference type="Proteomes" id="UP001233999"/>
    </source>
</evidence>
<dbReference type="EMBL" id="JASPKZ010002020">
    <property type="protein sequence ID" value="KAJ9596292.1"/>
    <property type="molecule type" value="Genomic_DNA"/>
</dbReference>
<keyword evidence="1" id="KW-0999">Mitochondrion inner membrane</keyword>
<accession>A0AAD8ENP8</accession>
<protein>
    <recommendedName>
        <fullName evidence="1">Cytochrome c oxidase subunit 1</fullName>
        <ecNumber evidence="1">7.1.1.9</ecNumber>
    </recommendedName>
</protein>
<gene>
    <name evidence="2" type="ORF">L9F63_027084</name>
</gene>
<keyword evidence="1" id="KW-0679">Respiratory chain</keyword>
<feature type="non-terminal residue" evidence="2">
    <location>
        <position position="84"/>
    </location>
</feature>
<comment type="similarity">
    <text evidence="1">Belongs to the heme-copper respiratory oxidase family.</text>
</comment>
<dbReference type="Gene3D" id="1.20.210.10">
    <property type="entry name" value="Cytochrome c oxidase-like, subunit I domain"/>
    <property type="match status" value="1"/>
</dbReference>
<keyword evidence="1" id="KW-0813">Transport</keyword>
<evidence type="ECO:0000313" key="2">
    <source>
        <dbReference type="EMBL" id="KAJ9596292.1"/>
    </source>
</evidence>